<feature type="compositionally biased region" description="Polar residues" evidence="1">
    <location>
        <begin position="49"/>
        <end position="60"/>
    </location>
</feature>
<evidence type="ECO:0000313" key="2">
    <source>
        <dbReference type="EMBL" id="ALG06946.1"/>
    </source>
</evidence>
<name>A0A0N9HXJ3_9PSEU</name>
<dbReference type="RefSeq" id="WP_054288917.1">
    <property type="nucleotide sequence ID" value="NZ_JADBEI010000001.1"/>
</dbReference>
<feature type="region of interest" description="Disordered" evidence="1">
    <location>
        <begin position="41"/>
        <end position="60"/>
    </location>
</feature>
<dbReference type="Proteomes" id="UP000063699">
    <property type="component" value="Chromosome"/>
</dbReference>
<sequence length="60" mass="6272">MRRLSEASSRALVPVLAIRATMSPSGETVAASNWSPYPLNFDEAVDDPSSGNGHQPAATS</sequence>
<dbReference type="AlphaFoldDB" id="A0A0N9HXJ3"/>
<evidence type="ECO:0000256" key="1">
    <source>
        <dbReference type="SAM" id="MobiDB-lite"/>
    </source>
</evidence>
<proteinExistence type="predicted"/>
<organism evidence="2 3">
    <name type="scientific">Kibdelosporangium phytohabitans</name>
    <dbReference type="NCBI Taxonomy" id="860235"/>
    <lineage>
        <taxon>Bacteria</taxon>
        <taxon>Bacillati</taxon>
        <taxon>Actinomycetota</taxon>
        <taxon>Actinomycetes</taxon>
        <taxon>Pseudonocardiales</taxon>
        <taxon>Pseudonocardiaceae</taxon>
        <taxon>Kibdelosporangium</taxon>
    </lineage>
</organism>
<accession>A0A0N9HXJ3</accession>
<gene>
    <name evidence="2" type="ORF">AOZ06_08435</name>
</gene>
<reference evidence="2 3" key="1">
    <citation type="submission" date="2015-07" db="EMBL/GenBank/DDBJ databases">
        <title>Genome sequencing of Kibdelosporangium phytohabitans.</title>
        <authorList>
            <person name="Qin S."/>
            <person name="Xing K."/>
        </authorList>
    </citation>
    <scope>NUCLEOTIDE SEQUENCE [LARGE SCALE GENOMIC DNA]</scope>
    <source>
        <strain evidence="2 3">KLBMP1111</strain>
    </source>
</reference>
<keyword evidence="3" id="KW-1185">Reference proteome</keyword>
<dbReference type="EMBL" id="CP012752">
    <property type="protein sequence ID" value="ALG06946.1"/>
    <property type="molecule type" value="Genomic_DNA"/>
</dbReference>
<protein>
    <submittedName>
        <fullName evidence="2">Uncharacterized protein</fullName>
    </submittedName>
</protein>
<dbReference type="KEGG" id="kphy:AOZ06_08435"/>
<evidence type="ECO:0000313" key="3">
    <source>
        <dbReference type="Proteomes" id="UP000063699"/>
    </source>
</evidence>